<comment type="caution">
    <text evidence="1">The sequence shown here is derived from an EMBL/GenBank/DDBJ whole genome shotgun (WGS) entry which is preliminary data.</text>
</comment>
<dbReference type="Proteomes" id="UP001432322">
    <property type="component" value="Unassembled WGS sequence"/>
</dbReference>
<dbReference type="EMBL" id="BTSY01000005">
    <property type="protein sequence ID" value="GMT30602.1"/>
    <property type="molecule type" value="Genomic_DNA"/>
</dbReference>
<evidence type="ECO:0000313" key="1">
    <source>
        <dbReference type="EMBL" id="GMT30602.1"/>
    </source>
</evidence>
<evidence type="ECO:0000313" key="2">
    <source>
        <dbReference type="Proteomes" id="UP001432322"/>
    </source>
</evidence>
<sequence>HGAFHGSRNSQYLFGNRTSTSDYCNFVPCRTYCIYRTLFDANGLLDKHGLGCLYYRSCDWTHNNRGNEATVRAIRNSSRVSSCHACLCRGSPRSMRAVSGHCPVLQSLPPSDRHFPRP</sequence>
<protein>
    <submittedName>
        <fullName evidence="1">Uncharacterized protein</fullName>
    </submittedName>
</protein>
<organism evidence="1 2">
    <name type="scientific">Pristionchus fissidentatus</name>
    <dbReference type="NCBI Taxonomy" id="1538716"/>
    <lineage>
        <taxon>Eukaryota</taxon>
        <taxon>Metazoa</taxon>
        <taxon>Ecdysozoa</taxon>
        <taxon>Nematoda</taxon>
        <taxon>Chromadorea</taxon>
        <taxon>Rhabditida</taxon>
        <taxon>Rhabditina</taxon>
        <taxon>Diplogasteromorpha</taxon>
        <taxon>Diplogasteroidea</taxon>
        <taxon>Neodiplogasteridae</taxon>
        <taxon>Pristionchus</taxon>
    </lineage>
</organism>
<gene>
    <name evidence="1" type="ORF">PFISCL1PPCAC_21899</name>
</gene>
<proteinExistence type="predicted"/>
<keyword evidence="2" id="KW-1185">Reference proteome</keyword>
<name>A0AAV5WHV1_9BILA</name>
<feature type="non-terminal residue" evidence="1">
    <location>
        <position position="118"/>
    </location>
</feature>
<accession>A0AAV5WHV1</accession>
<dbReference type="AlphaFoldDB" id="A0AAV5WHV1"/>
<feature type="non-terminal residue" evidence="1">
    <location>
        <position position="1"/>
    </location>
</feature>
<reference evidence="1" key="1">
    <citation type="submission" date="2023-10" db="EMBL/GenBank/DDBJ databases">
        <title>Genome assembly of Pristionchus species.</title>
        <authorList>
            <person name="Yoshida K."/>
            <person name="Sommer R.J."/>
        </authorList>
    </citation>
    <scope>NUCLEOTIDE SEQUENCE</scope>
    <source>
        <strain evidence="1">RS5133</strain>
    </source>
</reference>